<dbReference type="RefSeq" id="WP_154458010.1">
    <property type="nucleotide sequence ID" value="NZ_VUMV01000004.1"/>
</dbReference>
<accession>A0A7X2TPS9</accession>
<proteinExistence type="predicted"/>
<dbReference type="InterPro" id="IPR009501">
    <property type="entry name" value="UCP020269"/>
</dbReference>
<dbReference type="InterPro" id="IPR003741">
    <property type="entry name" value="LUD_dom"/>
</dbReference>
<dbReference type="PIRSF" id="PIRSF020269">
    <property type="entry name" value="DUF1121"/>
    <property type="match status" value="1"/>
</dbReference>
<dbReference type="EMBL" id="VUMV01000004">
    <property type="protein sequence ID" value="MST82106.1"/>
    <property type="molecule type" value="Genomic_DNA"/>
</dbReference>
<dbReference type="SUPFAM" id="SSF100950">
    <property type="entry name" value="NagB/RpiA/CoA transferase-like"/>
    <property type="match status" value="1"/>
</dbReference>
<dbReference type="AlphaFoldDB" id="A0A7X2TPS9"/>
<sequence length="210" mass="23188">MGAKEENYRHLGETMIKKFRKRNIDACYCASKEEAVKKVLEMIPKEESVTWGGSVTLQETGILEALKSKGCRMIDRNEAKTPEEKRQMYARQVLSDWFLMSTNAFSADGELVNIDGNGNRVSLLIHGPSHVIVLAGMNKFAPTLEDAVRRARNVASPANCVRLGLKTPCAATGICGDCADPTICCQFVITRHSRHDGRITVILVGEDLGY</sequence>
<dbReference type="Proteomes" id="UP000466864">
    <property type="component" value="Unassembled WGS sequence"/>
</dbReference>
<evidence type="ECO:0000259" key="1">
    <source>
        <dbReference type="Pfam" id="PF02589"/>
    </source>
</evidence>
<gene>
    <name evidence="2" type="ORF">FYJ60_07245</name>
</gene>
<feature type="domain" description="LUD" evidence="1">
    <location>
        <begin position="13"/>
        <end position="204"/>
    </location>
</feature>
<evidence type="ECO:0000313" key="2">
    <source>
        <dbReference type="EMBL" id="MST82106.1"/>
    </source>
</evidence>
<reference evidence="2 3" key="1">
    <citation type="submission" date="2019-08" db="EMBL/GenBank/DDBJ databases">
        <title>In-depth cultivation of the pig gut microbiome towards novel bacterial diversity and tailored functional studies.</title>
        <authorList>
            <person name="Wylensek D."/>
            <person name="Hitch T.C.A."/>
            <person name="Clavel T."/>
        </authorList>
    </citation>
    <scope>NUCLEOTIDE SEQUENCE [LARGE SCALE GENOMIC DNA]</scope>
    <source>
        <strain evidence="2 3">Oil+RF-744-WCA-WT-13</strain>
    </source>
</reference>
<organism evidence="2 3">
    <name type="scientific">Bilifractor porci</name>
    <dbReference type="NCBI Taxonomy" id="2606636"/>
    <lineage>
        <taxon>Bacteria</taxon>
        <taxon>Bacillati</taxon>
        <taxon>Bacillota</taxon>
        <taxon>Clostridia</taxon>
        <taxon>Lachnospirales</taxon>
        <taxon>Lachnospiraceae</taxon>
        <taxon>Bilifractor</taxon>
    </lineage>
</organism>
<dbReference type="PANTHER" id="PTHR36179">
    <property type="entry name" value="LUD_DOM DOMAIN-CONTAINING PROTEIN"/>
    <property type="match status" value="1"/>
</dbReference>
<dbReference type="InterPro" id="IPR037171">
    <property type="entry name" value="NagB/RpiA_transferase-like"/>
</dbReference>
<keyword evidence="3" id="KW-1185">Reference proteome</keyword>
<dbReference type="InterPro" id="IPR024185">
    <property type="entry name" value="FTHF_cligase-like_sf"/>
</dbReference>
<dbReference type="Pfam" id="PF02589">
    <property type="entry name" value="LUD_dom"/>
    <property type="match status" value="1"/>
</dbReference>
<evidence type="ECO:0000313" key="3">
    <source>
        <dbReference type="Proteomes" id="UP000466864"/>
    </source>
</evidence>
<dbReference type="Gene3D" id="3.40.50.10420">
    <property type="entry name" value="NagB/RpiA/CoA transferase-like"/>
    <property type="match status" value="1"/>
</dbReference>
<name>A0A7X2TPS9_9FIRM</name>
<comment type="caution">
    <text evidence="2">The sequence shown here is derived from an EMBL/GenBank/DDBJ whole genome shotgun (WGS) entry which is preliminary data.</text>
</comment>
<protein>
    <submittedName>
        <fullName evidence="2">Lactate utilization protein</fullName>
    </submittedName>
</protein>
<dbReference type="PANTHER" id="PTHR36179:SF2">
    <property type="entry name" value="LUD DOMAIN-CONTAINING PROTEIN"/>
    <property type="match status" value="1"/>
</dbReference>